<name>D7C7I2_STRBB</name>
<dbReference type="HOGENOM" id="CLU_2958649_0_0_11"/>
<dbReference type="AlphaFoldDB" id="D7C7I2"/>
<sequence>MKALFTPLPARYDAAGGLGRIACTAPLATRVRRESGSRLRAVGPPRSSVPEPSLLLRLS</sequence>
<evidence type="ECO:0000313" key="2">
    <source>
        <dbReference type="EMBL" id="ADI12530.1"/>
    </source>
</evidence>
<dbReference type="EMBL" id="CP002047">
    <property type="protein sequence ID" value="ADI12530.1"/>
    <property type="molecule type" value="Genomic_DNA"/>
</dbReference>
<gene>
    <name evidence="2" type="ordered locus">SBI_09412</name>
</gene>
<accession>D7C7I2</accession>
<proteinExistence type="predicted"/>
<feature type="region of interest" description="Disordered" evidence="1">
    <location>
        <begin position="33"/>
        <end position="59"/>
    </location>
</feature>
<evidence type="ECO:0000256" key="1">
    <source>
        <dbReference type="SAM" id="MobiDB-lite"/>
    </source>
</evidence>
<dbReference type="KEGG" id="sbh:SBI_09412"/>
<reference evidence="2 3" key="1">
    <citation type="journal article" date="2010" name="J. Bacteriol.">
        <title>Genome sequence of the milbemycin-producing bacterium Streptomyces bingchenggensis.</title>
        <authorList>
            <person name="Wang X.J."/>
            <person name="Yan Y.J."/>
            <person name="Zhang B."/>
            <person name="An J."/>
            <person name="Wang J.J."/>
            <person name="Tian J."/>
            <person name="Jiang L."/>
            <person name="Chen Y.H."/>
            <person name="Huang S.X."/>
            <person name="Yin M."/>
            <person name="Zhang J."/>
            <person name="Gao A.L."/>
            <person name="Liu C.X."/>
            <person name="Zhu Z.X."/>
            <person name="Xiang W.S."/>
        </authorList>
    </citation>
    <scope>NUCLEOTIDE SEQUENCE [LARGE SCALE GENOMIC DNA]</scope>
    <source>
        <strain evidence="2 3">BCW-1</strain>
    </source>
</reference>
<keyword evidence="3" id="KW-1185">Reference proteome</keyword>
<evidence type="ECO:0000313" key="3">
    <source>
        <dbReference type="Proteomes" id="UP000000377"/>
    </source>
</evidence>
<dbReference type="Proteomes" id="UP000000377">
    <property type="component" value="Chromosome"/>
</dbReference>
<dbReference type="STRING" id="749414.SBI_09412"/>
<organism evidence="2 3">
    <name type="scientific">Streptomyces bingchenggensis (strain BCW-1)</name>
    <dbReference type="NCBI Taxonomy" id="749414"/>
    <lineage>
        <taxon>Bacteria</taxon>
        <taxon>Bacillati</taxon>
        <taxon>Actinomycetota</taxon>
        <taxon>Actinomycetes</taxon>
        <taxon>Kitasatosporales</taxon>
        <taxon>Streptomycetaceae</taxon>
        <taxon>Streptomyces</taxon>
    </lineage>
</organism>
<protein>
    <submittedName>
        <fullName evidence="2">Uncharacterized protein</fullName>
    </submittedName>
</protein>